<dbReference type="InterPro" id="IPR051532">
    <property type="entry name" value="Ester_Hydrolysis_Enzymes"/>
</dbReference>
<dbReference type="InterPro" id="IPR032588">
    <property type="entry name" value="Lipase_GDSL_lke"/>
</dbReference>
<dbReference type="SUPFAM" id="SSF52266">
    <property type="entry name" value="SGNH hydrolase"/>
    <property type="match status" value="1"/>
</dbReference>
<evidence type="ECO:0000313" key="2">
    <source>
        <dbReference type="Proteomes" id="UP000002026"/>
    </source>
</evidence>
<organism evidence="1 2">
    <name type="scientific">Slackia heliotrinireducens (strain ATCC 29202 / DSM 20476 / NCTC 11029 / RHS 1)</name>
    <name type="common">Peptococcus heliotrinreducens</name>
    <dbReference type="NCBI Taxonomy" id="471855"/>
    <lineage>
        <taxon>Bacteria</taxon>
        <taxon>Bacillati</taxon>
        <taxon>Actinomycetota</taxon>
        <taxon>Coriobacteriia</taxon>
        <taxon>Eggerthellales</taxon>
        <taxon>Eggerthellaceae</taxon>
        <taxon>Slackia</taxon>
    </lineage>
</organism>
<dbReference type="Pfam" id="PF16255">
    <property type="entry name" value="Lipase_GDSL_lke"/>
    <property type="match status" value="1"/>
</dbReference>
<dbReference type="CDD" id="cd00229">
    <property type="entry name" value="SGNH_hydrolase"/>
    <property type="match status" value="1"/>
</dbReference>
<dbReference type="STRING" id="471855.Shel_24010"/>
<dbReference type="GO" id="GO:0004622">
    <property type="term" value="F:phosphatidylcholine lysophospholipase activity"/>
    <property type="evidence" value="ECO:0007669"/>
    <property type="project" value="TreeGrafter"/>
</dbReference>
<dbReference type="EMBL" id="CP001684">
    <property type="protein sequence ID" value="ACV23410.1"/>
    <property type="molecule type" value="Genomic_DNA"/>
</dbReference>
<keyword evidence="1" id="KW-0378">Hydrolase</keyword>
<dbReference type="InterPro" id="IPR036514">
    <property type="entry name" value="SGNH_hydro_sf"/>
</dbReference>
<dbReference type="Proteomes" id="UP000002026">
    <property type="component" value="Chromosome"/>
</dbReference>
<dbReference type="PANTHER" id="PTHR30383:SF5">
    <property type="entry name" value="SGNH HYDROLASE-TYPE ESTERASE DOMAIN-CONTAINING PROTEIN"/>
    <property type="match status" value="1"/>
</dbReference>
<dbReference type="HOGENOM" id="CLU_1194251_0_0_11"/>
<sequence length="232" mass="25226">MNVSVLGDSISTFEGYNPPANAVYYYTTRLKANHLDTVHDTWWGQVIDHVGGELLVNESFSGSLVAGRGFPAGCCPERSQGLDAHGVCPDAVLVYFGINDYFSCVPLSQGASAHVPDTTCFDGAYAAMVDNVLAAYPDTQMYCATLMRGHIPDSPTWMFPGWRFPTKNASGVALAEYNDVIRQVAHARPDSVHLIDLAASHLTYETIDGLHPTSAGHATMARLWIDRMENQA</sequence>
<keyword evidence="2" id="KW-1185">Reference proteome</keyword>
<dbReference type="KEGG" id="shi:Shel_24010"/>
<dbReference type="eggNOG" id="COG2755">
    <property type="taxonomic scope" value="Bacteria"/>
</dbReference>
<gene>
    <name evidence="1" type="ordered locus">Shel_24010</name>
</gene>
<dbReference type="RefSeq" id="WP_012799510.1">
    <property type="nucleotide sequence ID" value="NC_013165.1"/>
</dbReference>
<accession>C7N1W9</accession>
<proteinExistence type="predicted"/>
<protein>
    <submittedName>
        <fullName evidence="1">GDSL-like Lipase/Acylhydrolase</fullName>
    </submittedName>
</protein>
<dbReference type="PANTHER" id="PTHR30383">
    <property type="entry name" value="THIOESTERASE 1/PROTEASE 1/LYSOPHOSPHOLIPASE L1"/>
    <property type="match status" value="1"/>
</dbReference>
<reference evidence="1 2" key="1">
    <citation type="journal article" date="2009" name="Stand. Genomic Sci.">
        <title>Complete genome sequence of Slackia heliotrinireducens type strain (RHS 1).</title>
        <authorList>
            <person name="Pukall R."/>
            <person name="Lapidus A."/>
            <person name="Nolan M."/>
            <person name="Copeland A."/>
            <person name="Glavina Del Rio T."/>
            <person name="Lucas S."/>
            <person name="Chen F."/>
            <person name="Tice H."/>
            <person name="Cheng J.F."/>
            <person name="Chertkov O."/>
            <person name="Bruce D."/>
            <person name="Goodwin L."/>
            <person name="Kuske C."/>
            <person name="Brettin T."/>
            <person name="Detter J.C."/>
            <person name="Han C."/>
            <person name="Pitluck S."/>
            <person name="Pati A."/>
            <person name="Mavrommatis K."/>
            <person name="Ivanova N."/>
            <person name="Ovchinnikova G."/>
            <person name="Chen A."/>
            <person name="Palaniappan K."/>
            <person name="Schneider S."/>
            <person name="Rohde M."/>
            <person name="Chain P."/>
            <person name="D'haeseleer P."/>
            <person name="Goker M."/>
            <person name="Bristow J."/>
            <person name="Eisen J.A."/>
            <person name="Markowitz V."/>
            <person name="Kyrpides N.C."/>
            <person name="Klenk H.P."/>
            <person name="Hugenholtz P."/>
        </authorList>
    </citation>
    <scope>NUCLEOTIDE SEQUENCE [LARGE SCALE GENOMIC DNA]</scope>
    <source>
        <strain evidence="2">ATCC 29202 / DSM 20476 / NCTC 11029 / RHS 1</strain>
    </source>
</reference>
<dbReference type="Gene3D" id="3.40.50.1110">
    <property type="entry name" value="SGNH hydrolase"/>
    <property type="match status" value="1"/>
</dbReference>
<dbReference type="AlphaFoldDB" id="C7N1W9"/>
<evidence type="ECO:0000313" key="1">
    <source>
        <dbReference type="EMBL" id="ACV23410.1"/>
    </source>
</evidence>
<name>C7N1W9_SLAHD</name>